<reference evidence="1 2" key="1">
    <citation type="journal article" date="2018" name="Gigascience">
        <title>Genomes of trombidid mites reveal novel predicted allergens and laterally-transferred genes associated with secondary metabolism.</title>
        <authorList>
            <person name="Dong X."/>
            <person name="Chaisiri K."/>
            <person name="Xia D."/>
            <person name="Armstrong S.D."/>
            <person name="Fang Y."/>
            <person name="Donnelly M.J."/>
            <person name="Kadowaki T."/>
            <person name="McGarry J.W."/>
            <person name="Darby A.C."/>
            <person name="Makepeace B.L."/>
        </authorList>
    </citation>
    <scope>NUCLEOTIDE SEQUENCE [LARGE SCALE GENOMIC DNA]</scope>
    <source>
        <strain evidence="1">UoL-UT</strain>
    </source>
</reference>
<dbReference type="AlphaFoldDB" id="A0A443SI83"/>
<evidence type="ECO:0000313" key="1">
    <source>
        <dbReference type="EMBL" id="RWS27202.1"/>
    </source>
</evidence>
<keyword evidence="2" id="KW-1185">Reference proteome</keyword>
<sequence>MLQQQFSFEKTPRVSTCKNKIF</sequence>
<evidence type="ECO:0000313" key="2">
    <source>
        <dbReference type="Proteomes" id="UP000288716"/>
    </source>
</evidence>
<comment type="caution">
    <text evidence="1">The sequence shown here is derived from an EMBL/GenBank/DDBJ whole genome shotgun (WGS) entry which is preliminary data.</text>
</comment>
<accession>A0A443SI83</accession>
<dbReference type="Proteomes" id="UP000288716">
    <property type="component" value="Unassembled WGS sequence"/>
</dbReference>
<dbReference type="VEuPathDB" id="VectorBase:LDEU004838"/>
<proteinExistence type="predicted"/>
<organism evidence="1 2">
    <name type="scientific">Leptotrombidium deliense</name>
    <dbReference type="NCBI Taxonomy" id="299467"/>
    <lineage>
        <taxon>Eukaryota</taxon>
        <taxon>Metazoa</taxon>
        <taxon>Ecdysozoa</taxon>
        <taxon>Arthropoda</taxon>
        <taxon>Chelicerata</taxon>
        <taxon>Arachnida</taxon>
        <taxon>Acari</taxon>
        <taxon>Acariformes</taxon>
        <taxon>Trombidiformes</taxon>
        <taxon>Prostigmata</taxon>
        <taxon>Anystina</taxon>
        <taxon>Parasitengona</taxon>
        <taxon>Trombiculoidea</taxon>
        <taxon>Trombiculidae</taxon>
        <taxon>Leptotrombidium</taxon>
    </lineage>
</organism>
<gene>
    <name evidence="1" type="ORF">B4U80_11042</name>
</gene>
<dbReference type="EMBL" id="NCKV01002185">
    <property type="protein sequence ID" value="RWS27202.1"/>
    <property type="molecule type" value="Genomic_DNA"/>
</dbReference>
<protein>
    <submittedName>
        <fullName evidence="1">Uncharacterized protein</fullName>
    </submittedName>
</protein>
<name>A0A443SI83_9ACAR</name>